<sequence>MPETPIPHHISTRSTESSQSTGHKGIHAIYHHTGLETSGGATRVARLLIEALETRLVQTNFSFELGEGPEAAAILPEDFGRYLPTNAIAHLHCTGNWPALLSSIPPRQKTLITLHDCELFTGGCPYPLDCQVIEKKCANPCPRNFPQSEELREAKRKLIDNHKPILVSPSQWLARLAKKHLSHAVKVIPNGIPWPELPPRKSTARRQLGINPTARVILFVAHGGTSAAYKSGKVWKSLWSRIKARMPEALCFAVGGETAERDGDLVIWPYVGRDRLNCLMEAADLLLYPTQADNHSLVILEAMSRALPVIAYAVGGVPEQVTDRQTGRLITPENEALFIDATVETLTRSSLCRDYGQTAFSSGRKRFTTQRMVTDYLRLYKTLAS</sequence>
<feature type="region of interest" description="Disordered" evidence="1">
    <location>
        <begin position="1"/>
        <end position="23"/>
    </location>
</feature>
<dbReference type="Gene3D" id="3.40.50.2000">
    <property type="entry name" value="Glycogen Phosphorylase B"/>
    <property type="match status" value="2"/>
</dbReference>
<dbReference type="Pfam" id="PF13692">
    <property type="entry name" value="Glyco_trans_1_4"/>
    <property type="match status" value="1"/>
</dbReference>
<evidence type="ECO:0000256" key="1">
    <source>
        <dbReference type="SAM" id="MobiDB-lite"/>
    </source>
</evidence>
<dbReference type="Proteomes" id="UP000011724">
    <property type="component" value="Chromosome"/>
</dbReference>
<dbReference type="RefSeq" id="WP_015415659.1">
    <property type="nucleotide sequence ID" value="NC_020409.1"/>
</dbReference>
<gene>
    <name evidence="2" type="ordered locus">BN4_12381</name>
</gene>
<dbReference type="PANTHER" id="PTHR12526:SF630">
    <property type="entry name" value="GLYCOSYLTRANSFERASE"/>
    <property type="match status" value="1"/>
</dbReference>
<name>M1WKH6_PSEP2</name>
<dbReference type="eggNOG" id="COG0438">
    <property type="taxonomic scope" value="Bacteria"/>
</dbReference>
<dbReference type="EMBL" id="FO203427">
    <property type="protein sequence ID" value="CCH49616.1"/>
    <property type="molecule type" value="Genomic_DNA"/>
</dbReference>
<protein>
    <submittedName>
        <fullName evidence="2">Glycosyl transferase group 1</fullName>
    </submittedName>
</protein>
<accession>M1WKH6</accession>
<dbReference type="PATRIC" id="fig|879567.3.peg.2538"/>
<dbReference type="BioCyc" id="DPIE1322246:BN4_RS11945-MONOMER"/>
<organism evidence="2 3">
    <name type="scientific">Pseudodesulfovibrio piezophilus (strain DSM 21447 / JCM 15486 / C1TLV30)</name>
    <name type="common">Desulfovibrio piezophilus</name>
    <dbReference type="NCBI Taxonomy" id="1322246"/>
    <lineage>
        <taxon>Bacteria</taxon>
        <taxon>Pseudomonadati</taxon>
        <taxon>Thermodesulfobacteriota</taxon>
        <taxon>Desulfovibrionia</taxon>
        <taxon>Desulfovibrionales</taxon>
        <taxon>Desulfovibrionaceae</taxon>
    </lineage>
</organism>
<dbReference type="AlphaFoldDB" id="M1WKH6"/>
<dbReference type="STRING" id="1322246.BN4_12381"/>
<dbReference type="KEGG" id="dpi:BN4_12381"/>
<evidence type="ECO:0000313" key="3">
    <source>
        <dbReference type="Proteomes" id="UP000011724"/>
    </source>
</evidence>
<evidence type="ECO:0000313" key="2">
    <source>
        <dbReference type="EMBL" id="CCH49616.1"/>
    </source>
</evidence>
<dbReference type="OrthoDB" id="9790710at2"/>
<proteinExistence type="predicted"/>
<dbReference type="HOGENOM" id="CLU_009583_28_3_7"/>
<dbReference type="SUPFAM" id="SSF53756">
    <property type="entry name" value="UDP-Glycosyltransferase/glycogen phosphorylase"/>
    <property type="match status" value="1"/>
</dbReference>
<keyword evidence="3" id="KW-1185">Reference proteome</keyword>
<dbReference type="GO" id="GO:0016740">
    <property type="term" value="F:transferase activity"/>
    <property type="evidence" value="ECO:0007669"/>
    <property type="project" value="UniProtKB-KW"/>
</dbReference>
<dbReference type="PANTHER" id="PTHR12526">
    <property type="entry name" value="GLYCOSYLTRANSFERASE"/>
    <property type="match status" value="1"/>
</dbReference>
<reference evidence="3" key="2">
    <citation type="journal article" date="2013" name="Stand. Genomic Sci.">
        <title>Complete genome sequence of Desulfocapsa sulfexigens, a marine deltaproteobacterium specialized in disproportionating inorganic sulfur compounds.</title>
        <authorList>
            <person name="Finster K.W."/>
            <person name="Kjeldsen K.U."/>
            <person name="Kube M."/>
            <person name="Reinhardt R."/>
            <person name="Mussmann M."/>
            <person name="Amann R."/>
            <person name="Schreiber L."/>
        </authorList>
    </citation>
    <scope>NUCLEOTIDE SEQUENCE [LARGE SCALE GENOMIC DNA]</scope>
    <source>
        <strain evidence="3">DSM 10523 / SB164P1</strain>
    </source>
</reference>
<reference evidence="2 3" key="1">
    <citation type="journal article" date="2013" name="PLoS ONE">
        <title>The first genomic and proteomic characterization of a deep-sea sulfate reducer: insights into the piezophilic lifestyle of Desulfovibrio piezophilus.</title>
        <authorList>
            <person name="Pradel N."/>
            <person name="Ji B."/>
            <person name="Gimenez G."/>
            <person name="Talla E."/>
            <person name="Lenoble P."/>
            <person name="Garel M."/>
            <person name="Tamburini C."/>
            <person name="Fourquet P."/>
            <person name="Lebrun R."/>
            <person name="Bertin P."/>
            <person name="Denis Y."/>
            <person name="Pophillat M."/>
            <person name="Barbe V."/>
            <person name="Ollivier B."/>
            <person name="Dolla A."/>
        </authorList>
    </citation>
    <scope>NUCLEOTIDE SEQUENCE [LARGE SCALE GENOMIC DNA]</scope>
    <source>
        <strain evidence="3">DSM 10523 / SB164P1</strain>
    </source>
</reference>
<keyword evidence="2" id="KW-0808">Transferase</keyword>
<feature type="compositionally biased region" description="Polar residues" evidence="1">
    <location>
        <begin position="12"/>
        <end position="22"/>
    </location>
</feature>